<proteinExistence type="predicted"/>
<feature type="transmembrane region" description="Helical" evidence="1">
    <location>
        <begin position="135"/>
        <end position="155"/>
    </location>
</feature>
<accession>A0A917HW32</accession>
<comment type="caution">
    <text evidence="2">The sequence shown here is derived from an EMBL/GenBank/DDBJ whole genome shotgun (WGS) entry which is preliminary data.</text>
</comment>
<dbReference type="EMBL" id="BMJW01000001">
    <property type="protein sequence ID" value="GGG91605.1"/>
    <property type="molecule type" value="Genomic_DNA"/>
</dbReference>
<dbReference type="RefSeq" id="WP_188597724.1">
    <property type="nucleotide sequence ID" value="NZ_BMJW01000001.1"/>
</dbReference>
<evidence type="ECO:0000313" key="3">
    <source>
        <dbReference type="Proteomes" id="UP000633278"/>
    </source>
</evidence>
<keyword evidence="1" id="KW-1133">Transmembrane helix</keyword>
<feature type="transmembrane region" description="Helical" evidence="1">
    <location>
        <begin position="100"/>
        <end position="128"/>
    </location>
</feature>
<dbReference type="AlphaFoldDB" id="A0A917HW32"/>
<feature type="transmembrane region" description="Helical" evidence="1">
    <location>
        <begin position="20"/>
        <end position="38"/>
    </location>
</feature>
<sequence length="282" mass="32532">MTQLTVIKPAETEGFLLPKLGLLMLFGLFLFLFNFIIVKNKLTRDNLYAFLLLVIFLGTVSNSLVNLNNLLVQVLILLTLRKVYSIRKLNNVLSKLFDSGLWLGVAFLLEPFSIVFLLMIYAAVVLFYEVSVKTLLIPILGFCSPLFLFFTYLFFVDQTDIFYSLFTFTTTYDFSSYDSVFYSTSFFLFFGALFVAIISRTPRVFSVNNKFRRSWFLLLFHLAVALAFVLLIKQRDGSELIAVFIPMSIIIANWLQFLKKKLFVDLILLLFLGYSIAIHFIV</sequence>
<keyword evidence="1" id="KW-0472">Membrane</keyword>
<evidence type="ECO:0000313" key="2">
    <source>
        <dbReference type="EMBL" id="GGG91605.1"/>
    </source>
</evidence>
<keyword evidence="1" id="KW-0812">Transmembrane</keyword>
<feature type="transmembrane region" description="Helical" evidence="1">
    <location>
        <begin position="180"/>
        <end position="202"/>
    </location>
</feature>
<evidence type="ECO:0000256" key="1">
    <source>
        <dbReference type="SAM" id="Phobius"/>
    </source>
</evidence>
<protein>
    <submittedName>
        <fullName evidence="2">Uncharacterized protein</fullName>
    </submittedName>
</protein>
<reference evidence="2" key="2">
    <citation type="submission" date="2020-09" db="EMBL/GenBank/DDBJ databases">
        <authorList>
            <person name="Sun Q."/>
            <person name="Zhou Y."/>
        </authorList>
    </citation>
    <scope>NUCLEOTIDE SEQUENCE</scope>
    <source>
        <strain evidence="2">CGMCC 1.15763</strain>
    </source>
</reference>
<feature type="transmembrane region" description="Helical" evidence="1">
    <location>
        <begin position="262"/>
        <end position="281"/>
    </location>
</feature>
<keyword evidence="3" id="KW-1185">Reference proteome</keyword>
<feature type="transmembrane region" description="Helical" evidence="1">
    <location>
        <begin position="238"/>
        <end position="255"/>
    </location>
</feature>
<name>A0A917HW32_9FLAO</name>
<dbReference type="Proteomes" id="UP000633278">
    <property type="component" value="Unassembled WGS sequence"/>
</dbReference>
<reference evidence="2" key="1">
    <citation type="journal article" date="2014" name="Int. J. Syst. Evol. Microbiol.">
        <title>Complete genome sequence of Corynebacterium casei LMG S-19264T (=DSM 44701T), isolated from a smear-ripened cheese.</title>
        <authorList>
            <consortium name="US DOE Joint Genome Institute (JGI-PGF)"/>
            <person name="Walter F."/>
            <person name="Albersmeier A."/>
            <person name="Kalinowski J."/>
            <person name="Ruckert C."/>
        </authorList>
    </citation>
    <scope>NUCLEOTIDE SEQUENCE</scope>
    <source>
        <strain evidence="2">CGMCC 1.15763</strain>
    </source>
</reference>
<feature type="transmembrane region" description="Helical" evidence="1">
    <location>
        <begin position="214"/>
        <end position="232"/>
    </location>
</feature>
<gene>
    <name evidence="2" type="ORF">GCM10011416_05340</name>
</gene>
<organism evidence="2 3">
    <name type="scientific">Polaribacter pacificus</name>
    <dbReference type="NCBI Taxonomy" id="1775173"/>
    <lineage>
        <taxon>Bacteria</taxon>
        <taxon>Pseudomonadati</taxon>
        <taxon>Bacteroidota</taxon>
        <taxon>Flavobacteriia</taxon>
        <taxon>Flavobacteriales</taxon>
        <taxon>Flavobacteriaceae</taxon>
    </lineage>
</organism>
<feature type="transmembrane region" description="Helical" evidence="1">
    <location>
        <begin position="50"/>
        <end position="80"/>
    </location>
</feature>